<evidence type="ECO:0000259" key="1">
    <source>
        <dbReference type="PROSITE" id="PS51658"/>
    </source>
</evidence>
<comment type="caution">
    <text evidence="2">The sequence shown here is derived from an EMBL/GenBank/DDBJ whole genome shotgun (WGS) entry which is preliminary data.</text>
</comment>
<dbReference type="InterPro" id="IPR003729">
    <property type="entry name" value="Bi_nuclease_dom"/>
</dbReference>
<dbReference type="PROSITE" id="PS51658">
    <property type="entry name" value="BFN"/>
    <property type="match status" value="1"/>
</dbReference>
<gene>
    <name evidence="2" type="ORF">J2S67_000558</name>
</gene>
<dbReference type="Gene3D" id="3.10.690.10">
    <property type="entry name" value="Bifunctional nuclease domain"/>
    <property type="match status" value="1"/>
</dbReference>
<accession>A0ABU1YY47</accession>
<proteinExistence type="predicted"/>
<keyword evidence="3" id="KW-1185">Reference proteome</keyword>
<sequence length="164" mass="18067">MTLEGYRAVSVENALIELPSQQPVVVMHEITGDRVFPLWIGSAEFAVISNLLDGSPAKRPLTHDLLLDIVDALDANILRVRIVDVDDMTFHARIDLDNGREVDSRASDAVILGLQLDVPILITSELLDHVGVVRPVDEDPGATEAQVEEFKEFLEGLDPSDFKD</sequence>
<dbReference type="InterPro" id="IPR036104">
    <property type="entry name" value="BFN_sf"/>
</dbReference>
<evidence type="ECO:0000313" key="3">
    <source>
        <dbReference type="Proteomes" id="UP001180715"/>
    </source>
</evidence>
<reference evidence="2" key="1">
    <citation type="submission" date="2023-07" db="EMBL/GenBank/DDBJ databases">
        <title>Sequencing the genomes of 1000 actinobacteria strains.</title>
        <authorList>
            <person name="Klenk H.-P."/>
        </authorList>
    </citation>
    <scope>NUCLEOTIDE SEQUENCE</scope>
    <source>
        <strain evidence="2">DSM 13068</strain>
    </source>
</reference>
<organism evidence="2 3">
    <name type="scientific">Pseudoglutamicibacter albus</name>
    <dbReference type="NCBI Taxonomy" id="98671"/>
    <lineage>
        <taxon>Bacteria</taxon>
        <taxon>Bacillati</taxon>
        <taxon>Actinomycetota</taxon>
        <taxon>Actinomycetes</taxon>
        <taxon>Micrococcales</taxon>
        <taxon>Micrococcaceae</taxon>
        <taxon>Pseudoglutamicibacter</taxon>
    </lineage>
</organism>
<evidence type="ECO:0000313" key="2">
    <source>
        <dbReference type="EMBL" id="MDR7293290.1"/>
    </source>
</evidence>
<feature type="domain" description="BFN" evidence="1">
    <location>
        <begin position="6"/>
        <end position="134"/>
    </location>
</feature>
<name>A0ABU1YY47_9MICC</name>
<dbReference type="RefSeq" id="WP_052048660.1">
    <property type="nucleotide sequence ID" value="NZ_JAKRCW010000007.1"/>
</dbReference>
<protein>
    <submittedName>
        <fullName evidence="2">Bifunctional DNase/RNase</fullName>
    </submittedName>
</protein>
<dbReference type="Proteomes" id="UP001180715">
    <property type="component" value="Unassembled WGS sequence"/>
</dbReference>
<dbReference type="SUPFAM" id="SSF103256">
    <property type="entry name" value="Hypothetical protein TM0160"/>
    <property type="match status" value="1"/>
</dbReference>
<dbReference type="EMBL" id="JAVDXX010000001">
    <property type="protein sequence ID" value="MDR7293290.1"/>
    <property type="molecule type" value="Genomic_DNA"/>
</dbReference>
<dbReference type="Pfam" id="PF02577">
    <property type="entry name" value="BFN_dom"/>
    <property type="match status" value="1"/>
</dbReference>